<accession>A0A224XG52</accession>
<proteinExistence type="inferred from homology"/>
<organism evidence="9">
    <name type="scientific">Panstrongylus lignarius</name>
    <dbReference type="NCBI Taxonomy" id="156445"/>
    <lineage>
        <taxon>Eukaryota</taxon>
        <taxon>Metazoa</taxon>
        <taxon>Ecdysozoa</taxon>
        <taxon>Arthropoda</taxon>
        <taxon>Hexapoda</taxon>
        <taxon>Insecta</taxon>
        <taxon>Pterygota</taxon>
        <taxon>Neoptera</taxon>
        <taxon>Paraneoptera</taxon>
        <taxon>Hemiptera</taxon>
        <taxon>Heteroptera</taxon>
        <taxon>Panheteroptera</taxon>
        <taxon>Cimicomorpha</taxon>
        <taxon>Reduviidae</taxon>
        <taxon>Triatominae</taxon>
        <taxon>Panstrongylus</taxon>
    </lineage>
</organism>
<dbReference type="InterPro" id="IPR029062">
    <property type="entry name" value="Class_I_gatase-like"/>
</dbReference>
<dbReference type="Pfam" id="PF07722">
    <property type="entry name" value="Peptidase_C26"/>
    <property type="match status" value="1"/>
</dbReference>
<reference evidence="9" key="1">
    <citation type="journal article" date="2018" name="PLoS Negl. Trop. Dis.">
        <title>An insight into the salivary gland and fat body transcriptome of Panstrongylus lignarius (Hemiptera: Heteroptera), the main vector of Chagas disease in Peru.</title>
        <authorList>
            <person name="Nevoa J.C."/>
            <person name="Mendes M.T."/>
            <person name="da Silva M.V."/>
            <person name="Soares S.C."/>
            <person name="Oliveira C.J.F."/>
            <person name="Ribeiro J.M.C."/>
        </authorList>
    </citation>
    <scope>NUCLEOTIDE SEQUENCE</scope>
</reference>
<dbReference type="InterPro" id="IPR015527">
    <property type="entry name" value="Pept_C26_g-glut_hydrolase"/>
</dbReference>
<dbReference type="GO" id="GO:0005576">
    <property type="term" value="C:extracellular region"/>
    <property type="evidence" value="ECO:0007669"/>
    <property type="project" value="UniProtKB-SubCell"/>
</dbReference>
<feature type="chain" id="PRO_5011968271" description="folate gamma-glutamyl hydrolase" evidence="8">
    <location>
        <begin position="30"/>
        <end position="318"/>
    </location>
</feature>
<evidence type="ECO:0000256" key="5">
    <source>
        <dbReference type="ARBA" id="ARBA00022801"/>
    </source>
</evidence>
<evidence type="ECO:0000256" key="8">
    <source>
        <dbReference type="SAM" id="SignalP"/>
    </source>
</evidence>
<dbReference type="EC" id="3.4.19.9" evidence="7"/>
<comment type="similarity">
    <text evidence="2">Belongs to the peptidase C26 family.</text>
</comment>
<evidence type="ECO:0000256" key="7">
    <source>
        <dbReference type="PROSITE-ProRule" id="PRU00607"/>
    </source>
</evidence>
<dbReference type="SUPFAM" id="SSF52317">
    <property type="entry name" value="Class I glutamine amidotransferase-like"/>
    <property type="match status" value="1"/>
</dbReference>
<evidence type="ECO:0000256" key="2">
    <source>
        <dbReference type="ARBA" id="ARBA00011083"/>
    </source>
</evidence>
<dbReference type="GO" id="GO:0034722">
    <property type="term" value="F:gamma-glutamyl-peptidase activity"/>
    <property type="evidence" value="ECO:0007669"/>
    <property type="project" value="UniProtKB-UniRule"/>
</dbReference>
<evidence type="ECO:0000313" key="9">
    <source>
        <dbReference type="EMBL" id="JAW11455.1"/>
    </source>
</evidence>
<dbReference type="PROSITE" id="PS51273">
    <property type="entry name" value="GATASE_TYPE_1"/>
    <property type="match status" value="1"/>
</dbReference>
<dbReference type="FunFam" id="3.40.50.880:FF:000024">
    <property type="entry name" value="Folate gamma-glutamyl hydrolase"/>
    <property type="match status" value="1"/>
</dbReference>
<feature type="active site" evidence="7">
    <location>
        <position position="242"/>
    </location>
</feature>
<name>A0A224XG52_9HEMI</name>
<keyword evidence="4 8" id="KW-0732">Signal</keyword>
<keyword evidence="3" id="KW-0964">Secreted</keyword>
<evidence type="ECO:0000256" key="3">
    <source>
        <dbReference type="ARBA" id="ARBA00022525"/>
    </source>
</evidence>
<evidence type="ECO:0000256" key="6">
    <source>
        <dbReference type="PIRSR" id="PIRSR615527-1"/>
    </source>
</evidence>
<evidence type="ECO:0000256" key="1">
    <source>
        <dbReference type="ARBA" id="ARBA00004239"/>
    </source>
</evidence>
<dbReference type="AlphaFoldDB" id="A0A224XG52"/>
<dbReference type="PANTHER" id="PTHR11315:SF0">
    <property type="entry name" value="FOLATE GAMMA-GLUTAMYL HYDROLASE"/>
    <property type="match status" value="1"/>
</dbReference>
<protein>
    <recommendedName>
        <fullName evidence="7">folate gamma-glutamyl hydrolase</fullName>
        <ecNumber evidence="7">3.4.19.9</ecNumber>
    </recommendedName>
</protein>
<feature type="active site" description="Nucleophile" evidence="6 7">
    <location>
        <position position="130"/>
    </location>
</feature>
<dbReference type="GO" id="GO:0005773">
    <property type="term" value="C:vacuole"/>
    <property type="evidence" value="ECO:0007669"/>
    <property type="project" value="TreeGrafter"/>
</dbReference>
<evidence type="ECO:0000256" key="4">
    <source>
        <dbReference type="ARBA" id="ARBA00022729"/>
    </source>
</evidence>
<feature type="active site" description="Proton donor" evidence="6">
    <location>
        <position position="242"/>
    </location>
</feature>
<comment type="catalytic activity">
    <reaction evidence="7">
        <text>(6S)-5,6,7,8-tetrahydrofolyl-(gamma-L-Glu)(n) + (n-1) H2O = (6S)-5,6,7,8-tetrahydrofolate + (n-1) L-glutamate</text>
        <dbReference type="Rhea" id="RHEA:56784"/>
        <dbReference type="Rhea" id="RHEA-COMP:14738"/>
        <dbReference type="ChEBI" id="CHEBI:15377"/>
        <dbReference type="ChEBI" id="CHEBI:29985"/>
        <dbReference type="ChEBI" id="CHEBI:57453"/>
        <dbReference type="ChEBI" id="CHEBI:141005"/>
        <dbReference type="EC" id="3.4.19.9"/>
    </reaction>
</comment>
<dbReference type="PROSITE" id="PS51275">
    <property type="entry name" value="PEPTIDASE_C26_GGH"/>
    <property type="match status" value="1"/>
</dbReference>
<dbReference type="GO" id="GO:0046900">
    <property type="term" value="P:tetrahydrofolylpolyglutamate metabolic process"/>
    <property type="evidence" value="ECO:0007669"/>
    <property type="project" value="TreeGrafter"/>
</dbReference>
<dbReference type="EMBL" id="GFTR01004971">
    <property type="protein sequence ID" value="JAW11455.1"/>
    <property type="molecule type" value="Transcribed_RNA"/>
</dbReference>
<dbReference type="PANTHER" id="PTHR11315">
    <property type="entry name" value="PROTEASE FAMILY C26 GAMMA-GLUTAMYL HYDROLASE"/>
    <property type="match status" value="1"/>
</dbReference>
<keyword evidence="5 7" id="KW-0378">Hydrolase</keyword>
<dbReference type="Gene3D" id="3.40.50.880">
    <property type="match status" value="1"/>
</dbReference>
<dbReference type="InterPro" id="IPR011697">
    <property type="entry name" value="Peptidase_C26"/>
</dbReference>
<feature type="signal peptide" evidence="8">
    <location>
        <begin position="1"/>
        <end position="29"/>
    </location>
</feature>
<comment type="subcellular location">
    <subcellularLocation>
        <location evidence="1">Secreted</location>
        <location evidence="1">Extracellular space</location>
    </subcellularLocation>
</comment>
<sequence length="318" mass="35794">MARFSAASSSLSLAAILLGFLTLIRYGQCTTRPIIGVLAQELYNHKNGSTITASYVKAVEASGARVVPIFIGKNKGYYIRLLSELNGVIFPGGSVDFHARGGYAEAGQYIFEEAIYLNNHGRHFPILGVCQGLQLLAFISNNKTDLLTKCTGTYNTALNLNFTKGSANSSLYGNASRSDLAALAKFNLTVNQHEWCLTEKNLSHFRLDRFWKVLTLNNDAKGMPFISSMESSRYPFVGVQFHPEKVAYEWNPKQNTPHSPLAVRVNRLFYDWLIYQARFSRNGFNSTSIEDRFVIYNFSPTFTGRKGGYSEQVYFFRW</sequence>